<comment type="caution">
    <text evidence="3">The sequence shown here is derived from an EMBL/GenBank/DDBJ whole genome shotgun (WGS) entry which is preliminary data.</text>
</comment>
<sequence>MKRHLSITSAILLSAALVFTQACTKIFIIENPGTCDTETPQDPDTPDSGSGSNLVAFHASVESLNMTKAMSPISSGTRVTIYAYHGSTDEATMTSAVARGTYVSQQAGTLTGDSGYRMLLSNGEFDFYAVSVNSSDMPPVFSNGISSALSNGIDYLWWNVDDYEVAGSQVTVPVVLNHSATQVSFEIDHGEGMYVQDIVSATITVSKPGAKMDLSTGVIPPAGEYDTNPAQMGINGLKLQYTMLPLKTGTPMKLVLNLHANGEPDVKTYTVDVPLPDGELAAGNSYTFRAVINADNVAFPQVGVSDWVDVDETGNPLYPH</sequence>
<name>A0A9D9NF90_9BACT</name>
<accession>A0A9D9NF90</accession>
<proteinExistence type="predicted"/>
<feature type="signal peptide" evidence="2">
    <location>
        <begin position="1"/>
        <end position="24"/>
    </location>
</feature>
<dbReference type="PROSITE" id="PS51257">
    <property type="entry name" value="PROKAR_LIPOPROTEIN"/>
    <property type="match status" value="1"/>
</dbReference>
<feature type="region of interest" description="Disordered" evidence="1">
    <location>
        <begin position="33"/>
        <end position="52"/>
    </location>
</feature>
<feature type="chain" id="PRO_5038935610" evidence="2">
    <location>
        <begin position="25"/>
        <end position="320"/>
    </location>
</feature>
<reference evidence="3" key="1">
    <citation type="submission" date="2020-10" db="EMBL/GenBank/DDBJ databases">
        <authorList>
            <person name="Gilroy R."/>
        </authorList>
    </citation>
    <scope>NUCLEOTIDE SEQUENCE</scope>
    <source>
        <strain evidence="3">B2-22910</strain>
    </source>
</reference>
<evidence type="ECO:0000313" key="4">
    <source>
        <dbReference type="Proteomes" id="UP000823603"/>
    </source>
</evidence>
<dbReference type="AlphaFoldDB" id="A0A9D9NF90"/>
<protein>
    <submittedName>
        <fullName evidence="3">Fimbrillin family protein</fullName>
    </submittedName>
</protein>
<dbReference type="EMBL" id="JADIMB010000098">
    <property type="protein sequence ID" value="MBO8471467.1"/>
    <property type="molecule type" value="Genomic_DNA"/>
</dbReference>
<dbReference type="Proteomes" id="UP000823603">
    <property type="component" value="Unassembled WGS sequence"/>
</dbReference>
<evidence type="ECO:0000256" key="1">
    <source>
        <dbReference type="SAM" id="MobiDB-lite"/>
    </source>
</evidence>
<gene>
    <name evidence="3" type="ORF">IAB82_06705</name>
</gene>
<dbReference type="Gene3D" id="2.60.40.2630">
    <property type="match status" value="1"/>
</dbReference>
<dbReference type="Pfam" id="PF13149">
    <property type="entry name" value="Mfa_like_1"/>
    <property type="match status" value="1"/>
</dbReference>
<dbReference type="CDD" id="cd13121">
    <property type="entry name" value="BF2867_like_C"/>
    <property type="match status" value="1"/>
</dbReference>
<organism evidence="3 4">
    <name type="scientific">Candidatus Cryptobacteroides faecavium</name>
    <dbReference type="NCBI Taxonomy" id="2840762"/>
    <lineage>
        <taxon>Bacteria</taxon>
        <taxon>Pseudomonadati</taxon>
        <taxon>Bacteroidota</taxon>
        <taxon>Bacteroidia</taxon>
        <taxon>Bacteroidales</taxon>
        <taxon>Candidatus Cryptobacteroides</taxon>
    </lineage>
</organism>
<keyword evidence="2" id="KW-0732">Signal</keyword>
<dbReference type="InterPro" id="IPR025049">
    <property type="entry name" value="Mfa-like_1"/>
</dbReference>
<evidence type="ECO:0000313" key="3">
    <source>
        <dbReference type="EMBL" id="MBO8471467.1"/>
    </source>
</evidence>
<evidence type="ECO:0000256" key="2">
    <source>
        <dbReference type="SAM" id="SignalP"/>
    </source>
</evidence>
<reference evidence="3" key="2">
    <citation type="journal article" date="2021" name="PeerJ">
        <title>Extensive microbial diversity within the chicken gut microbiome revealed by metagenomics and culture.</title>
        <authorList>
            <person name="Gilroy R."/>
            <person name="Ravi A."/>
            <person name="Getino M."/>
            <person name="Pursley I."/>
            <person name="Horton D.L."/>
            <person name="Alikhan N.F."/>
            <person name="Baker D."/>
            <person name="Gharbi K."/>
            <person name="Hall N."/>
            <person name="Watson M."/>
            <person name="Adriaenssens E.M."/>
            <person name="Foster-Nyarko E."/>
            <person name="Jarju S."/>
            <person name="Secka A."/>
            <person name="Antonio M."/>
            <person name="Oren A."/>
            <person name="Chaudhuri R.R."/>
            <person name="La Ragione R."/>
            <person name="Hildebrand F."/>
            <person name="Pallen M.J."/>
        </authorList>
    </citation>
    <scope>NUCLEOTIDE SEQUENCE</scope>
    <source>
        <strain evidence="3">B2-22910</strain>
    </source>
</reference>